<evidence type="ECO:0000256" key="3">
    <source>
        <dbReference type="ARBA" id="ARBA00022777"/>
    </source>
</evidence>
<dbReference type="AlphaFoldDB" id="A0A644Y3N8"/>
<dbReference type="InterPro" id="IPR018197">
    <property type="entry name" value="Glycerate_kinase_RE-like"/>
</dbReference>
<gene>
    <name evidence="4" type="primary">glxK_4</name>
    <name evidence="4" type="ORF">SDC9_67190</name>
</gene>
<dbReference type="InterPro" id="IPR018193">
    <property type="entry name" value="Glyc_kinase_flavodox-like_fold"/>
</dbReference>
<dbReference type="GO" id="GO:0031388">
    <property type="term" value="P:organic acid phosphorylation"/>
    <property type="evidence" value="ECO:0007669"/>
    <property type="project" value="InterPro"/>
</dbReference>
<proteinExistence type="inferred from homology"/>
<evidence type="ECO:0000256" key="1">
    <source>
        <dbReference type="ARBA" id="ARBA00006284"/>
    </source>
</evidence>
<dbReference type="EMBL" id="VSSQ01003451">
    <property type="protein sequence ID" value="MPM20754.1"/>
    <property type="molecule type" value="Genomic_DNA"/>
</dbReference>
<dbReference type="Gene3D" id="3.90.1510.10">
    <property type="entry name" value="Glycerate kinase, domain 2"/>
    <property type="match status" value="1"/>
</dbReference>
<dbReference type="PANTHER" id="PTHR21599">
    <property type="entry name" value="GLYCERATE KINASE"/>
    <property type="match status" value="1"/>
</dbReference>
<dbReference type="PANTHER" id="PTHR21599:SF0">
    <property type="entry name" value="GLYCERATE KINASE"/>
    <property type="match status" value="1"/>
</dbReference>
<accession>A0A644Y3N8</accession>
<dbReference type="InterPro" id="IPR004381">
    <property type="entry name" value="Glycerate_kinase"/>
</dbReference>
<name>A0A644Y3N8_9ZZZZ</name>
<keyword evidence="2 4" id="KW-0808">Transferase</keyword>
<dbReference type="InterPro" id="IPR036129">
    <property type="entry name" value="Glycerate_kinase_sf"/>
</dbReference>
<dbReference type="Pfam" id="PF02595">
    <property type="entry name" value="Gly_kinase"/>
    <property type="match status" value="1"/>
</dbReference>
<keyword evidence="3 4" id="KW-0418">Kinase</keyword>
<comment type="caution">
    <text evidence="4">The sequence shown here is derived from an EMBL/GenBank/DDBJ whole genome shotgun (WGS) entry which is preliminary data.</text>
</comment>
<dbReference type="NCBIfam" id="TIGR00045">
    <property type="entry name" value="glycerate kinase"/>
    <property type="match status" value="1"/>
</dbReference>
<dbReference type="Gene3D" id="3.40.50.10350">
    <property type="entry name" value="Glycerate kinase, domain 1"/>
    <property type="match status" value="1"/>
</dbReference>
<sequence>MRIVVAPDSYKGSLSAIEVSNAIAKGILKAFPEAEVIKVPIADGGEGTVEALVTATGGKYIYTEVTGPLSKTINARWAILGDGNTAVIEMAAASGLTLIAKEKRNPCITTTYGTGQLIKAALDMGLRKFIICIGGSATNDGGTGLAQALGVKFLDSAKHELPYGGAALIKLAEINTLNLDKRLQEAKFVVACDVANPLCGTLGASVVFGPQKGATAKMVEELDAALENYQKIACHTTGKDVAGIPGAGAAGGLGAGLMFFTSAKFQPGIELVISASGLREKIKTADLVITGEGCTDFQTVFGKAPVGIAKLAKQFGVPVICLAGSLGQGYREVLACDIDALMNIQPQPMGLEQCIEEAEILTEEAAFRLGLLLRVGIKLKI</sequence>
<reference evidence="4" key="1">
    <citation type="submission" date="2019-08" db="EMBL/GenBank/DDBJ databases">
        <authorList>
            <person name="Kucharzyk K."/>
            <person name="Murdoch R.W."/>
            <person name="Higgins S."/>
            <person name="Loffler F."/>
        </authorList>
    </citation>
    <scope>NUCLEOTIDE SEQUENCE</scope>
</reference>
<organism evidence="4">
    <name type="scientific">bioreactor metagenome</name>
    <dbReference type="NCBI Taxonomy" id="1076179"/>
    <lineage>
        <taxon>unclassified sequences</taxon>
        <taxon>metagenomes</taxon>
        <taxon>ecological metagenomes</taxon>
    </lineage>
</organism>
<dbReference type="GO" id="GO:0008887">
    <property type="term" value="F:glycerate kinase activity"/>
    <property type="evidence" value="ECO:0007669"/>
    <property type="project" value="UniProtKB-EC"/>
</dbReference>
<protein>
    <submittedName>
        <fullName evidence="4">Glycerate 3-kinase</fullName>
        <ecNumber evidence="4">2.7.1.31</ecNumber>
    </submittedName>
</protein>
<evidence type="ECO:0000313" key="4">
    <source>
        <dbReference type="EMBL" id="MPM20754.1"/>
    </source>
</evidence>
<comment type="similarity">
    <text evidence="1">Belongs to the glycerate kinase type-1 family.</text>
</comment>
<evidence type="ECO:0000256" key="2">
    <source>
        <dbReference type="ARBA" id="ARBA00022679"/>
    </source>
</evidence>
<dbReference type="PIRSF" id="PIRSF006078">
    <property type="entry name" value="GlxK"/>
    <property type="match status" value="1"/>
</dbReference>
<dbReference type="SUPFAM" id="SSF110738">
    <property type="entry name" value="Glycerate kinase I"/>
    <property type="match status" value="1"/>
</dbReference>
<dbReference type="EC" id="2.7.1.31" evidence="4"/>